<evidence type="ECO:0000256" key="3">
    <source>
        <dbReference type="SAM" id="SignalP"/>
    </source>
</evidence>
<evidence type="ECO:0000313" key="5">
    <source>
        <dbReference type="Proteomes" id="UP000198832"/>
    </source>
</evidence>
<feature type="region of interest" description="Disordered" evidence="1">
    <location>
        <begin position="83"/>
        <end position="116"/>
    </location>
</feature>
<dbReference type="InterPro" id="IPR006311">
    <property type="entry name" value="TAT_signal"/>
</dbReference>
<feature type="transmembrane region" description="Helical" evidence="2">
    <location>
        <begin position="47"/>
        <end position="69"/>
    </location>
</feature>
<feature type="compositionally biased region" description="Gly residues" evidence="1">
    <location>
        <begin position="83"/>
        <end position="93"/>
    </location>
</feature>
<accession>A0A1I1DNC4</accession>
<evidence type="ECO:0000256" key="1">
    <source>
        <dbReference type="SAM" id="MobiDB-lite"/>
    </source>
</evidence>
<proteinExistence type="predicted"/>
<feature type="signal peptide" evidence="3">
    <location>
        <begin position="1"/>
        <end position="31"/>
    </location>
</feature>
<keyword evidence="2" id="KW-1133">Transmembrane helix</keyword>
<dbReference type="STRING" id="574651.SAMN04487968_101384"/>
<reference evidence="4 5" key="1">
    <citation type="submission" date="2016-10" db="EMBL/GenBank/DDBJ databases">
        <authorList>
            <person name="de Groot N.N."/>
        </authorList>
    </citation>
    <scope>NUCLEOTIDE SEQUENCE [LARGE SCALE GENOMIC DNA]</scope>
    <source>
        <strain evidence="4 5">CGMCC 1.7056</strain>
    </source>
</reference>
<keyword evidence="3" id="KW-0732">Signal</keyword>
<gene>
    <name evidence="4" type="ORF">SAMN04487968_101384</name>
</gene>
<dbReference type="EMBL" id="FOLB01000001">
    <property type="protein sequence ID" value="SFB76354.1"/>
    <property type="molecule type" value="Genomic_DNA"/>
</dbReference>
<protein>
    <submittedName>
        <fullName evidence="4">Uncharacterized protein</fullName>
    </submittedName>
</protein>
<dbReference type="Proteomes" id="UP000198832">
    <property type="component" value="Unassembled WGS sequence"/>
</dbReference>
<organism evidence="4 5">
    <name type="scientific">Nocardioides terrae</name>
    <dbReference type="NCBI Taxonomy" id="574651"/>
    <lineage>
        <taxon>Bacteria</taxon>
        <taxon>Bacillati</taxon>
        <taxon>Actinomycetota</taxon>
        <taxon>Actinomycetes</taxon>
        <taxon>Propionibacteriales</taxon>
        <taxon>Nocardioidaceae</taxon>
        <taxon>Nocardioides</taxon>
    </lineage>
</organism>
<evidence type="ECO:0000313" key="4">
    <source>
        <dbReference type="EMBL" id="SFB76354.1"/>
    </source>
</evidence>
<keyword evidence="2" id="KW-0812">Transmembrane</keyword>
<dbReference type="RefSeq" id="WP_175507499.1">
    <property type="nucleotide sequence ID" value="NZ_FOLB01000001.1"/>
</dbReference>
<sequence length="116" mass="11715">MTTPQTLIRRAAVTAGSFVAASVVLAGPAMAEVPEGWAPDTHMSWGHLLVLILAIPAGLALVISLVVSLPGLVKGEGLTGGGHVEGQWIGGPRRGTSELAGPDDENSKAGGASARW</sequence>
<dbReference type="PROSITE" id="PS51318">
    <property type="entry name" value="TAT"/>
    <property type="match status" value="1"/>
</dbReference>
<evidence type="ECO:0000256" key="2">
    <source>
        <dbReference type="SAM" id="Phobius"/>
    </source>
</evidence>
<feature type="chain" id="PRO_5011526352" evidence="3">
    <location>
        <begin position="32"/>
        <end position="116"/>
    </location>
</feature>
<dbReference type="AlphaFoldDB" id="A0A1I1DNC4"/>
<keyword evidence="2" id="KW-0472">Membrane</keyword>
<keyword evidence="5" id="KW-1185">Reference proteome</keyword>
<name>A0A1I1DNC4_9ACTN</name>